<proteinExistence type="predicted"/>
<dbReference type="InParanoid" id="A0A218ZJH4"/>
<organism evidence="2 3">
    <name type="scientific">Diplocarpon coronariae</name>
    <dbReference type="NCBI Taxonomy" id="2795749"/>
    <lineage>
        <taxon>Eukaryota</taxon>
        <taxon>Fungi</taxon>
        <taxon>Dikarya</taxon>
        <taxon>Ascomycota</taxon>
        <taxon>Pezizomycotina</taxon>
        <taxon>Leotiomycetes</taxon>
        <taxon>Helotiales</taxon>
        <taxon>Drepanopezizaceae</taxon>
        <taxon>Diplocarpon</taxon>
    </lineage>
</organism>
<sequence length="286" mass="30112">MRTDSESRAPGGLSSFFVCAEVEVPGRGASRERREPRTINPPPPRSPGWIWLSGPPQPTGRDPGVAASERILPRRQLRRTDSGVLGIGTEHRGGRRRAATHLRDPPSPVDASRKPPRAEYRGADASQNSHILGRTMLQYVTSGSPRPSVSIPIPTGMPPWPSSPSDARCADTQEHPGLRSAESPSRRALDVLQSPLGLFPPLQDSEPDCSLSPSVRPPPGARESARGLSPDSGHPVRGSGVACAREPGPATEHSARSPAQVGSGRDPAGAGGRTAPEADGGQGGRW</sequence>
<feature type="compositionally biased region" description="Basic and acidic residues" evidence="1">
    <location>
        <begin position="111"/>
        <end position="122"/>
    </location>
</feature>
<dbReference type="Proteomes" id="UP000242519">
    <property type="component" value="Unassembled WGS sequence"/>
</dbReference>
<evidence type="ECO:0000313" key="2">
    <source>
        <dbReference type="EMBL" id="OWP07485.1"/>
    </source>
</evidence>
<protein>
    <submittedName>
        <fullName evidence="2">Uncharacterized protein</fullName>
    </submittedName>
</protein>
<evidence type="ECO:0000256" key="1">
    <source>
        <dbReference type="SAM" id="MobiDB-lite"/>
    </source>
</evidence>
<evidence type="ECO:0000313" key="3">
    <source>
        <dbReference type="Proteomes" id="UP000242519"/>
    </source>
</evidence>
<accession>A0A218ZJH4</accession>
<feature type="compositionally biased region" description="Basic and acidic residues" evidence="1">
    <location>
        <begin position="168"/>
        <end position="177"/>
    </location>
</feature>
<name>A0A218ZJH4_9HELO</name>
<comment type="caution">
    <text evidence="2">The sequence shown here is derived from an EMBL/GenBank/DDBJ whole genome shotgun (WGS) entry which is preliminary data.</text>
</comment>
<gene>
    <name evidence="2" type="ORF">B2J93_8937</name>
</gene>
<dbReference type="EMBL" id="MZNU01000003">
    <property type="protein sequence ID" value="OWP07485.1"/>
    <property type="molecule type" value="Genomic_DNA"/>
</dbReference>
<feature type="region of interest" description="Disordered" evidence="1">
    <location>
        <begin position="1"/>
        <end position="286"/>
    </location>
</feature>
<reference evidence="2 3" key="1">
    <citation type="submission" date="2017-04" db="EMBL/GenBank/DDBJ databases">
        <title>Draft genome sequence of Marssonina coronaria NL1: causal agent of apple blotch.</title>
        <authorList>
            <person name="Cheng Q."/>
        </authorList>
    </citation>
    <scope>NUCLEOTIDE SEQUENCE [LARGE SCALE GENOMIC DNA]</scope>
    <source>
        <strain evidence="2 3">NL1</strain>
    </source>
</reference>
<keyword evidence="3" id="KW-1185">Reference proteome</keyword>
<feature type="compositionally biased region" description="Polar residues" evidence="1">
    <location>
        <begin position="138"/>
        <end position="147"/>
    </location>
</feature>
<dbReference type="AlphaFoldDB" id="A0A218ZJH4"/>